<dbReference type="GO" id="GO:0052621">
    <property type="term" value="F:diguanylate cyclase activity"/>
    <property type="evidence" value="ECO:0007669"/>
    <property type="project" value="UniProtKB-EC"/>
</dbReference>
<keyword evidence="4" id="KW-1185">Reference proteome</keyword>
<accession>A0ABT4JVD0</accession>
<dbReference type="SUPFAM" id="SSF55073">
    <property type="entry name" value="Nucleotide cyclase"/>
    <property type="match status" value="1"/>
</dbReference>
<name>A0ABT4JVD0_9GAMM</name>
<sequence length="302" mass="34609">MIDSYEFLKAVIDTITEHIVVIDDKGDILFVNKTWKSFGQNNACLIDEAWSVNYLSECDKAANMGDDFGSKAAIGIRAVISGSKENFYLEYPCHSLDKKRWFMMRVTPFTALGGRCFVISHQNITERKLAEEEVLNLSRIDGLTDIPNRRYFNEFLDSEWKRCHRLRIPITLVILDLDYFKFLNDTYGHQVGDDCLKLVGKILKKYIRRPSDICARYGGEEFAIVYGNTSLEQASILSEKVLNEIRLLNIPNENSPTLPILTASIGLATMQPDNRNNKVDLIKRSDEALYLAKENGRNRLFF</sequence>
<dbReference type="PANTHER" id="PTHR45138">
    <property type="entry name" value="REGULATORY COMPONENTS OF SENSORY TRANSDUCTION SYSTEM"/>
    <property type="match status" value="1"/>
</dbReference>
<dbReference type="PROSITE" id="PS50887">
    <property type="entry name" value="GGDEF"/>
    <property type="match status" value="1"/>
</dbReference>
<dbReference type="InterPro" id="IPR029787">
    <property type="entry name" value="Nucleotide_cyclase"/>
</dbReference>
<dbReference type="EMBL" id="JAPUBN010000017">
    <property type="protein sequence ID" value="MCZ2722352.1"/>
    <property type="molecule type" value="Genomic_DNA"/>
</dbReference>
<evidence type="ECO:0000313" key="4">
    <source>
        <dbReference type="Proteomes" id="UP001149719"/>
    </source>
</evidence>
<dbReference type="InterPro" id="IPR000160">
    <property type="entry name" value="GGDEF_dom"/>
</dbReference>
<reference evidence="3" key="1">
    <citation type="submission" date="2022-12" db="EMBL/GenBank/DDBJ databases">
        <title>Marinomonas 15G1-11 sp. nov, isolated from marine algae.</title>
        <authorList>
            <person name="Butt M."/>
            <person name="Choi D.G."/>
            <person name="Kim J.M."/>
            <person name="Lee J.K."/>
            <person name="Baek J.H."/>
            <person name="Jeon C.O."/>
        </authorList>
    </citation>
    <scope>NUCLEOTIDE SEQUENCE</scope>
    <source>
        <strain evidence="3">15G1-11</strain>
    </source>
</reference>
<keyword evidence="3" id="KW-0548">Nucleotidyltransferase</keyword>
<dbReference type="EC" id="2.7.7.65" evidence="1"/>
<dbReference type="PANTHER" id="PTHR45138:SF24">
    <property type="entry name" value="DIGUANYLATE CYCLASE DGCC-RELATED"/>
    <property type="match status" value="1"/>
</dbReference>
<protein>
    <recommendedName>
        <fullName evidence="1">diguanylate cyclase</fullName>
        <ecNumber evidence="1">2.7.7.65</ecNumber>
    </recommendedName>
</protein>
<dbReference type="InterPro" id="IPR035965">
    <property type="entry name" value="PAS-like_dom_sf"/>
</dbReference>
<proteinExistence type="predicted"/>
<evidence type="ECO:0000259" key="2">
    <source>
        <dbReference type="PROSITE" id="PS50887"/>
    </source>
</evidence>
<organism evidence="3 4">
    <name type="scientific">Marinomonas phaeophyticola</name>
    <dbReference type="NCBI Taxonomy" id="3004091"/>
    <lineage>
        <taxon>Bacteria</taxon>
        <taxon>Pseudomonadati</taxon>
        <taxon>Pseudomonadota</taxon>
        <taxon>Gammaproteobacteria</taxon>
        <taxon>Oceanospirillales</taxon>
        <taxon>Oceanospirillaceae</taxon>
        <taxon>Marinomonas</taxon>
    </lineage>
</organism>
<dbReference type="InterPro" id="IPR043128">
    <property type="entry name" value="Rev_trsase/Diguanyl_cyclase"/>
</dbReference>
<evidence type="ECO:0000256" key="1">
    <source>
        <dbReference type="ARBA" id="ARBA00012528"/>
    </source>
</evidence>
<dbReference type="Proteomes" id="UP001149719">
    <property type="component" value="Unassembled WGS sequence"/>
</dbReference>
<dbReference type="Gene3D" id="3.30.450.20">
    <property type="entry name" value="PAS domain"/>
    <property type="match status" value="1"/>
</dbReference>
<feature type="domain" description="GGDEF" evidence="2">
    <location>
        <begin position="168"/>
        <end position="302"/>
    </location>
</feature>
<gene>
    <name evidence="3" type="ORF">O1D97_12115</name>
</gene>
<evidence type="ECO:0000313" key="3">
    <source>
        <dbReference type="EMBL" id="MCZ2722352.1"/>
    </source>
</evidence>
<dbReference type="SMART" id="SM00267">
    <property type="entry name" value="GGDEF"/>
    <property type="match status" value="1"/>
</dbReference>
<dbReference type="NCBIfam" id="TIGR00254">
    <property type="entry name" value="GGDEF"/>
    <property type="match status" value="1"/>
</dbReference>
<dbReference type="SUPFAM" id="SSF55785">
    <property type="entry name" value="PYP-like sensor domain (PAS domain)"/>
    <property type="match status" value="1"/>
</dbReference>
<dbReference type="InterPro" id="IPR050469">
    <property type="entry name" value="Diguanylate_Cyclase"/>
</dbReference>
<keyword evidence="3" id="KW-0808">Transferase</keyword>
<comment type="caution">
    <text evidence="3">The sequence shown here is derived from an EMBL/GenBank/DDBJ whole genome shotgun (WGS) entry which is preliminary data.</text>
</comment>
<dbReference type="Gene3D" id="3.30.70.270">
    <property type="match status" value="1"/>
</dbReference>
<dbReference type="RefSeq" id="WP_269125930.1">
    <property type="nucleotide sequence ID" value="NZ_JAPUBN010000017.1"/>
</dbReference>
<dbReference type="CDD" id="cd01949">
    <property type="entry name" value="GGDEF"/>
    <property type="match status" value="1"/>
</dbReference>
<dbReference type="Pfam" id="PF00990">
    <property type="entry name" value="GGDEF"/>
    <property type="match status" value="1"/>
</dbReference>